<dbReference type="GO" id="GO:0004497">
    <property type="term" value="F:monooxygenase activity"/>
    <property type="evidence" value="ECO:0007669"/>
    <property type="project" value="UniProtKB-KW"/>
</dbReference>
<dbReference type="InterPro" id="IPR050493">
    <property type="entry name" value="FAD-dep_Monooxygenase_BioMet"/>
</dbReference>
<dbReference type="Gene3D" id="2.40.400.10">
    <property type="entry name" value="Acetoacetate decarboxylase-like"/>
    <property type="match status" value="1"/>
</dbReference>
<evidence type="ECO:0000313" key="5">
    <source>
        <dbReference type="Proteomes" id="UP000241690"/>
    </source>
</evidence>
<dbReference type="PANTHER" id="PTHR13789">
    <property type="entry name" value="MONOOXYGENASE"/>
    <property type="match status" value="1"/>
</dbReference>
<keyword evidence="5" id="KW-1185">Reference proteome</keyword>
<dbReference type="InterPro" id="IPR036188">
    <property type="entry name" value="FAD/NAD-bd_sf"/>
</dbReference>
<name>A0A2T3ZZJ9_TRIHA</name>
<dbReference type="STRING" id="983964.A0A2T3ZZJ9"/>
<dbReference type="Gene3D" id="3.30.9.30">
    <property type="match status" value="1"/>
</dbReference>
<dbReference type="GO" id="GO:0016829">
    <property type="term" value="F:lyase activity"/>
    <property type="evidence" value="ECO:0007669"/>
    <property type="project" value="InterPro"/>
</dbReference>
<dbReference type="Proteomes" id="UP000241690">
    <property type="component" value="Unassembled WGS sequence"/>
</dbReference>
<dbReference type="SUPFAM" id="SSF51905">
    <property type="entry name" value="FAD/NAD(P)-binding domain"/>
    <property type="match status" value="1"/>
</dbReference>
<dbReference type="PANTHER" id="PTHR13789:SF261">
    <property type="entry name" value="HYDROXYLASE, PUTATIVE (AFU_ORTHOLOGUE AFUA_7G00590)-RELATED"/>
    <property type="match status" value="1"/>
</dbReference>
<reference evidence="4 5" key="1">
    <citation type="submission" date="2016-07" db="EMBL/GenBank/DDBJ databases">
        <title>Multiple horizontal gene transfer events from other fungi enriched the ability of initially mycotrophic Trichoderma (Ascomycota) to feed on dead plant biomass.</title>
        <authorList>
            <consortium name="DOE Joint Genome Institute"/>
            <person name="Aerts A."/>
            <person name="Atanasova L."/>
            <person name="Chenthamara K."/>
            <person name="Zhang J."/>
            <person name="Grujic M."/>
            <person name="Henrissat B."/>
            <person name="Kuo A."/>
            <person name="Salamov A."/>
            <person name="Lipzen A."/>
            <person name="Labutti K."/>
            <person name="Barry K."/>
            <person name="Miao Y."/>
            <person name="Rahimi M.J."/>
            <person name="Shen Q."/>
            <person name="Grigoriev I.V."/>
            <person name="Kubicek C.P."/>
            <person name="Druzhinina I.S."/>
        </authorList>
    </citation>
    <scope>NUCLEOTIDE SEQUENCE [LARGE SCALE GENOMIC DNA]</scope>
    <source>
        <strain evidence="4 5">CBS 226.95</strain>
    </source>
</reference>
<evidence type="ECO:0000313" key="4">
    <source>
        <dbReference type="EMBL" id="PTB50241.1"/>
    </source>
</evidence>
<evidence type="ECO:0000256" key="3">
    <source>
        <dbReference type="ARBA" id="ARBA00023033"/>
    </source>
</evidence>
<dbReference type="RefSeq" id="XP_024769918.1">
    <property type="nucleotide sequence ID" value="XM_024920920.1"/>
</dbReference>
<evidence type="ECO:0000256" key="1">
    <source>
        <dbReference type="ARBA" id="ARBA00007992"/>
    </source>
</evidence>
<sequence>MPHEGLKVIIVGGGLAGLTAAITLRQNGHFVKVFEQSRFANEVGAAIHMTPNATGVLTQLGVDPAKSGAVLLHQWYSASEETVMYPTSNNILLNFVCIHSAAKSETLADDDSAAGSQVKVAGGIRRVSPVALRALLAKVDPDELKLSPALRHASPPDLCVFLERGLAASEVPERLRLYNQARYGRSSKIQDLSRVVGGDKVAKITKQTNKVVSKKATSTMGFSHDEIHFSTQLPREYKWGQQPLQYRQPTVFGPSPGPRQDHRGNTFHRLFTSFHDDKNVSYSSRPVRLCCGTCSLIQDTPFSKLDTVTVASFSVEPLSNMAWLGGGGVGYNLLGFYIHDVCVEHQKGVQRKGTNCPVMLENLTDPIITGREELGISKLYSEIDIEESDNTCSVKISWRGNAYMQLSWQQLTPKVRESLTEHESEGSIVGRASCESDVLLANDTRASHIDARRETLPHNATFKFQDYGAESLPTLHHIVSRLAELPVFEVVGGTITEFQGVTDFSRIEILNNS</sequence>
<dbReference type="Gene3D" id="3.50.50.60">
    <property type="entry name" value="FAD/NAD(P)-binding domain"/>
    <property type="match status" value="1"/>
</dbReference>
<dbReference type="EMBL" id="KZ679689">
    <property type="protein sequence ID" value="PTB50241.1"/>
    <property type="molecule type" value="Genomic_DNA"/>
</dbReference>
<keyword evidence="3" id="KW-0503">Monooxygenase</keyword>
<keyword evidence="2" id="KW-0560">Oxidoreductase</keyword>
<gene>
    <name evidence="4" type="ORF">M431DRAFT_534401</name>
</gene>
<dbReference type="AlphaFoldDB" id="A0A2T3ZZJ9"/>
<dbReference type="SUPFAM" id="SSF160104">
    <property type="entry name" value="Acetoacetate decarboxylase-like"/>
    <property type="match status" value="1"/>
</dbReference>
<proteinExistence type="inferred from homology"/>
<dbReference type="InterPro" id="IPR010451">
    <property type="entry name" value="Acetoacetate_decarboxylase"/>
</dbReference>
<dbReference type="GeneID" id="36629489"/>
<comment type="similarity">
    <text evidence="1">Belongs to the paxM FAD-dependent monooxygenase family.</text>
</comment>
<dbReference type="Pfam" id="PF06314">
    <property type="entry name" value="ADC"/>
    <property type="match status" value="1"/>
</dbReference>
<evidence type="ECO:0000256" key="2">
    <source>
        <dbReference type="ARBA" id="ARBA00023002"/>
    </source>
</evidence>
<protein>
    <submittedName>
        <fullName evidence="4">Uncharacterized protein</fullName>
    </submittedName>
</protein>
<dbReference type="Pfam" id="PF13450">
    <property type="entry name" value="NAD_binding_8"/>
    <property type="match status" value="1"/>
</dbReference>
<dbReference type="InterPro" id="IPR023375">
    <property type="entry name" value="ADC_dom_sf"/>
</dbReference>
<accession>A0A2T3ZZJ9</accession>
<organism evidence="4 5">
    <name type="scientific">Trichoderma harzianum CBS 226.95</name>
    <dbReference type="NCBI Taxonomy" id="983964"/>
    <lineage>
        <taxon>Eukaryota</taxon>
        <taxon>Fungi</taxon>
        <taxon>Dikarya</taxon>
        <taxon>Ascomycota</taxon>
        <taxon>Pezizomycotina</taxon>
        <taxon>Sordariomycetes</taxon>
        <taxon>Hypocreomycetidae</taxon>
        <taxon>Hypocreales</taxon>
        <taxon>Hypocreaceae</taxon>
        <taxon>Trichoderma</taxon>
    </lineage>
</organism>